<dbReference type="GO" id="GO:0010257">
    <property type="term" value="P:NADH dehydrogenase complex assembly"/>
    <property type="evidence" value="ECO:0007669"/>
    <property type="project" value="TreeGrafter"/>
</dbReference>
<dbReference type="EMBL" id="CAHR02000093">
    <property type="protein sequence ID" value="CCG82602.1"/>
    <property type="molecule type" value="Genomic_DNA"/>
</dbReference>
<dbReference type="SUPFAM" id="SSF49785">
    <property type="entry name" value="Galactose-binding domain-like"/>
    <property type="match status" value="1"/>
</dbReference>
<dbReference type="PANTHER" id="PTHR13194:SF19">
    <property type="entry name" value="NAD(P)-BINDING ROSSMANN-FOLD SUPERFAMILY PROTEIN"/>
    <property type="match status" value="1"/>
</dbReference>
<dbReference type="eggNOG" id="ENOG502S3C5">
    <property type="taxonomic scope" value="Eukaryota"/>
</dbReference>
<gene>
    <name evidence="4" type="ORF">TAPDE_002636</name>
</gene>
<feature type="compositionally biased region" description="Low complexity" evidence="2">
    <location>
        <begin position="218"/>
        <end position="232"/>
    </location>
</feature>
<proteinExistence type="inferred from homology"/>
<accession>R4XA23</accession>
<feature type="domain" description="NADH:ubiquinone oxidoreductase intermediate-associated protein 30" evidence="3">
    <location>
        <begin position="20"/>
        <end position="181"/>
    </location>
</feature>
<dbReference type="OrthoDB" id="426386at2759"/>
<evidence type="ECO:0000313" key="5">
    <source>
        <dbReference type="Proteomes" id="UP000013776"/>
    </source>
</evidence>
<dbReference type="InterPro" id="IPR008979">
    <property type="entry name" value="Galactose-bd-like_sf"/>
</dbReference>
<dbReference type="InterPro" id="IPR039131">
    <property type="entry name" value="NDUFAF1"/>
</dbReference>
<organism evidence="4 5">
    <name type="scientific">Taphrina deformans (strain PYCC 5710 / ATCC 11124 / CBS 356.35 / IMI 108563 / JCM 9778 / NBRC 8474)</name>
    <name type="common">Peach leaf curl fungus</name>
    <name type="synonym">Lalaria deformans</name>
    <dbReference type="NCBI Taxonomy" id="1097556"/>
    <lineage>
        <taxon>Eukaryota</taxon>
        <taxon>Fungi</taxon>
        <taxon>Dikarya</taxon>
        <taxon>Ascomycota</taxon>
        <taxon>Taphrinomycotina</taxon>
        <taxon>Taphrinomycetes</taxon>
        <taxon>Taphrinales</taxon>
        <taxon>Taphrinaceae</taxon>
        <taxon>Taphrina</taxon>
    </lineage>
</organism>
<feature type="region of interest" description="Disordered" evidence="2">
    <location>
        <begin position="195"/>
        <end position="232"/>
    </location>
</feature>
<sequence>MTSIPPKSRPLFGPPRAWRQDDFVASDDRVRGGSSQSFLTPSATLTTARFHGVLDTTTLGGAGFASQRTVTSKMTWNLSDYSGIELDLAHGDGKKYTLNIKTVLPDKMDNGRDASTVEYAFSFVAPNEPCRIFAKWEDFKPFYRGKPVEDAKPLDTSSILRWSLMMRSFFEQQQGPFSVTIRSIKARLAASDVASVDEEKESEDSDWDDCDVDEKVADSATTSTSQSNNSRSMRFCAIL</sequence>
<name>R4XA23_TAPDE</name>
<protein>
    <submittedName>
        <fullName evidence="4">CIA30 family protein</fullName>
    </submittedName>
</protein>
<evidence type="ECO:0000256" key="2">
    <source>
        <dbReference type="SAM" id="MobiDB-lite"/>
    </source>
</evidence>
<dbReference type="AlphaFoldDB" id="R4XA23"/>
<dbReference type="Proteomes" id="UP000013776">
    <property type="component" value="Unassembled WGS sequence"/>
</dbReference>
<evidence type="ECO:0000256" key="1">
    <source>
        <dbReference type="ARBA" id="ARBA00007884"/>
    </source>
</evidence>
<keyword evidence="5" id="KW-1185">Reference proteome</keyword>
<dbReference type="PANTHER" id="PTHR13194">
    <property type="entry name" value="COMPLEX I INTERMEDIATE-ASSOCIATED PROTEIN 30"/>
    <property type="match status" value="1"/>
</dbReference>
<comment type="similarity">
    <text evidence="1">Belongs to the CIA30 family.</text>
</comment>
<dbReference type="Pfam" id="PF08547">
    <property type="entry name" value="CIA30"/>
    <property type="match status" value="1"/>
</dbReference>
<evidence type="ECO:0000313" key="4">
    <source>
        <dbReference type="EMBL" id="CCG82602.1"/>
    </source>
</evidence>
<reference evidence="4 5" key="1">
    <citation type="journal article" date="2013" name="MBio">
        <title>Genome sequencing of the plant pathogen Taphrina deformans, the causal agent of peach leaf curl.</title>
        <authorList>
            <person name="Cisse O.H."/>
            <person name="Almeida J.M.G.C.F."/>
            <person name="Fonseca A."/>
            <person name="Kumar A.A."/>
            <person name="Salojaervi J."/>
            <person name="Overmyer K."/>
            <person name="Hauser P.M."/>
            <person name="Pagni M."/>
        </authorList>
    </citation>
    <scope>NUCLEOTIDE SEQUENCE [LARGE SCALE GENOMIC DNA]</scope>
    <source>
        <strain evidence="5">PYCC 5710 / ATCC 11124 / CBS 356.35 / IMI 108563 / JCM 9778 / NBRC 8474</strain>
    </source>
</reference>
<evidence type="ECO:0000259" key="3">
    <source>
        <dbReference type="Pfam" id="PF08547"/>
    </source>
</evidence>
<dbReference type="GO" id="GO:0051082">
    <property type="term" value="F:unfolded protein binding"/>
    <property type="evidence" value="ECO:0007669"/>
    <property type="project" value="TreeGrafter"/>
</dbReference>
<comment type="caution">
    <text evidence="4">The sequence shown here is derived from an EMBL/GenBank/DDBJ whole genome shotgun (WGS) entry which is preliminary data.</text>
</comment>
<feature type="compositionally biased region" description="Acidic residues" evidence="2">
    <location>
        <begin position="195"/>
        <end position="212"/>
    </location>
</feature>
<dbReference type="InterPro" id="IPR013857">
    <property type="entry name" value="NADH-UbQ_OxRdtase-assoc_prot30"/>
</dbReference>